<accession>A0AAJ6AFK8</accession>
<evidence type="ECO:0008006" key="3">
    <source>
        <dbReference type="Google" id="ProtNLM"/>
    </source>
</evidence>
<dbReference type="Proteomes" id="UP001224674">
    <property type="component" value="Chromosome"/>
</dbReference>
<protein>
    <recommendedName>
        <fullName evidence="3">MarR family transcriptional regulator</fullName>
    </recommendedName>
</protein>
<reference evidence="1 2" key="1">
    <citation type="submission" date="2023-03" db="EMBL/GenBank/DDBJ databases">
        <title>Complete genome sequences of several Auritidibacter ignavus strains isolated from ear infections.</title>
        <authorList>
            <person name="Baehr T."/>
            <person name="Baumhoegger A.M."/>
        </authorList>
    </citation>
    <scope>NUCLEOTIDE SEQUENCE [LARGE SCALE GENOMIC DNA]</scope>
    <source>
        <strain evidence="1 2">BABAE-6</strain>
    </source>
</reference>
<dbReference type="AlphaFoldDB" id="A0AAJ6AFK8"/>
<dbReference type="RefSeq" id="WP_110101603.1">
    <property type="nucleotide sequence ID" value="NZ_CP122561.1"/>
</dbReference>
<sequence length="220" mass="23922">MYVVSIADRPRGSASSHLDLLAERVRNHTPADQPDMIVIQRDSERLTTLLTDTDAVIDTALHALRLGQLSVGIGIGRLDSSDQEHLAGPGLDASRQALLAAAKQGQIAPVRVHVAQPSLNFDSARFAEHAQSVLQLLGHTISRRSVAEWAVIDMMTPGMRGQQRDVAEALGITVQAVSQAIKRSLFKSEHQVRAAIAAHLEASYDHLYDHHALAEHGHRV</sequence>
<proteinExistence type="predicted"/>
<evidence type="ECO:0000313" key="2">
    <source>
        <dbReference type="Proteomes" id="UP001224674"/>
    </source>
</evidence>
<keyword evidence="2" id="KW-1185">Reference proteome</keyword>
<dbReference type="EMBL" id="CP122566">
    <property type="protein sequence ID" value="WGH92391.1"/>
    <property type="molecule type" value="Genomic_DNA"/>
</dbReference>
<organism evidence="1 2">
    <name type="scientific">Auritidibacter ignavus</name>
    <dbReference type="NCBI Taxonomy" id="678932"/>
    <lineage>
        <taxon>Bacteria</taxon>
        <taxon>Bacillati</taxon>
        <taxon>Actinomycetota</taxon>
        <taxon>Actinomycetes</taxon>
        <taxon>Micrococcales</taxon>
        <taxon>Micrococcaceae</taxon>
        <taxon>Auritidibacter</taxon>
    </lineage>
</organism>
<name>A0AAJ6AFK8_9MICC</name>
<gene>
    <name evidence="1" type="ORF">QDX21_08670</name>
</gene>
<evidence type="ECO:0000313" key="1">
    <source>
        <dbReference type="EMBL" id="WGH92391.1"/>
    </source>
</evidence>